<feature type="compositionally biased region" description="Low complexity" evidence="5">
    <location>
        <begin position="29"/>
        <end position="38"/>
    </location>
</feature>
<dbReference type="EMBL" id="CP058910">
    <property type="protein sequence ID" value="QLH78860.1"/>
    <property type="molecule type" value="Genomic_DNA"/>
</dbReference>
<evidence type="ECO:0000313" key="8">
    <source>
        <dbReference type="EMBL" id="QLH78860.1"/>
    </source>
</evidence>
<evidence type="ECO:0000256" key="6">
    <source>
        <dbReference type="SAM" id="Phobius"/>
    </source>
</evidence>
<comment type="subcellular location">
    <subcellularLocation>
        <location evidence="1">Membrane</location>
        <topology evidence="1">Multi-pass membrane protein</topology>
    </subcellularLocation>
</comment>
<gene>
    <name evidence="8" type="ORF">HZS55_16875</name>
</gene>
<name>A0A7D5PBB3_9EURY</name>
<keyword evidence="3 6" id="KW-1133">Transmembrane helix</keyword>
<keyword evidence="2 6" id="KW-0812">Transmembrane</keyword>
<feature type="compositionally biased region" description="Polar residues" evidence="5">
    <location>
        <begin position="1"/>
        <end position="16"/>
    </location>
</feature>
<feature type="transmembrane region" description="Helical" evidence="6">
    <location>
        <begin position="322"/>
        <end position="345"/>
    </location>
</feature>
<feature type="transmembrane region" description="Helical" evidence="6">
    <location>
        <begin position="365"/>
        <end position="386"/>
    </location>
</feature>
<dbReference type="Proteomes" id="UP000509667">
    <property type="component" value="Chromosome"/>
</dbReference>
<accession>A0A7D5PBB3</accession>
<keyword evidence="4 6" id="KW-0472">Membrane</keyword>
<organism evidence="8 9">
    <name type="scientific">Halosimplex rubrum</name>
    <dbReference type="NCBI Taxonomy" id="869889"/>
    <lineage>
        <taxon>Archaea</taxon>
        <taxon>Methanobacteriati</taxon>
        <taxon>Methanobacteriota</taxon>
        <taxon>Stenosarchaea group</taxon>
        <taxon>Halobacteria</taxon>
        <taxon>Halobacteriales</taxon>
        <taxon>Haloarculaceae</taxon>
        <taxon>Halosimplex</taxon>
    </lineage>
</organism>
<dbReference type="Pfam" id="PF12698">
    <property type="entry name" value="ABC2_membrane_3"/>
    <property type="match status" value="1"/>
</dbReference>
<feature type="transmembrane region" description="Helical" evidence="6">
    <location>
        <begin position="292"/>
        <end position="315"/>
    </location>
</feature>
<dbReference type="OrthoDB" id="51659at2157"/>
<dbReference type="PANTHER" id="PTHR43471:SF1">
    <property type="entry name" value="ABC TRANSPORTER PERMEASE PROTEIN NOSY-RELATED"/>
    <property type="match status" value="1"/>
</dbReference>
<dbReference type="PANTHER" id="PTHR43471">
    <property type="entry name" value="ABC TRANSPORTER PERMEASE"/>
    <property type="match status" value="1"/>
</dbReference>
<proteinExistence type="predicted"/>
<feature type="transmembrane region" description="Helical" evidence="6">
    <location>
        <begin position="60"/>
        <end position="82"/>
    </location>
</feature>
<evidence type="ECO:0000313" key="9">
    <source>
        <dbReference type="Proteomes" id="UP000509667"/>
    </source>
</evidence>
<evidence type="ECO:0000256" key="5">
    <source>
        <dbReference type="SAM" id="MobiDB-lite"/>
    </source>
</evidence>
<dbReference type="GO" id="GO:0140359">
    <property type="term" value="F:ABC-type transporter activity"/>
    <property type="evidence" value="ECO:0007669"/>
    <property type="project" value="InterPro"/>
</dbReference>
<evidence type="ECO:0000256" key="3">
    <source>
        <dbReference type="ARBA" id="ARBA00022989"/>
    </source>
</evidence>
<feature type="transmembrane region" description="Helical" evidence="6">
    <location>
        <begin position="206"/>
        <end position="225"/>
    </location>
</feature>
<sequence length="400" mass="41561">MSGDSSPAPQPGSTAAESDGRPGDGGGPSADDASSGRSLLSDPRLTVAKRDLASLSREKTIVLALLIQLFVAAFSSFLVVGLTSLYSPGSVSAGEVVVGVAGEHDDALVRAANDQRGLRAIVYPNPGAARDAYHDGNVHATLLAGDSGDRIDVTVIAPTESIETTLIVDQVRTLLESLERTERIARSDSLDRSTVPLPDDVDASPYFGFTYTVLVPLLLFLPPFISGSVAVDALTEEIERGTLELLRVAPLSLVDIVDGKALAMILIAPVQAAMWIGLLGFNGIAVANVPQLLLVVTAMTTLVVTLGLSLGVLTAKRRQAQLLYSVLVIFGFGALTAASGNSFVAERLFALEHPATTVAKLAVDSSTAVTTVHVAAYAVAAAVLFVGARRLVARTDPEGL</sequence>
<dbReference type="AlphaFoldDB" id="A0A7D5PBB3"/>
<keyword evidence="9" id="KW-1185">Reference proteome</keyword>
<evidence type="ECO:0000256" key="1">
    <source>
        <dbReference type="ARBA" id="ARBA00004141"/>
    </source>
</evidence>
<dbReference type="GO" id="GO:0016020">
    <property type="term" value="C:membrane"/>
    <property type="evidence" value="ECO:0007669"/>
    <property type="project" value="UniProtKB-SubCell"/>
</dbReference>
<protein>
    <submittedName>
        <fullName evidence="8">ABC transporter permease</fullName>
    </submittedName>
</protein>
<dbReference type="InterPro" id="IPR013525">
    <property type="entry name" value="ABC2_TM"/>
</dbReference>
<reference evidence="8 9" key="1">
    <citation type="submission" date="2020-07" db="EMBL/GenBank/DDBJ databases">
        <title>Halosimplex pelagicum sp. nov. and Halosimplex rubrum sp. nov., isolated from salted brown alga Laminaria, and emended description of the genus Halosimplex.</title>
        <authorList>
            <person name="Cui H."/>
        </authorList>
    </citation>
    <scope>NUCLEOTIDE SEQUENCE [LARGE SCALE GENOMIC DNA]</scope>
    <source>
        <strain evidence="8 9">R27</strain>
    </source>
</reference>
<evidence type="ECO:0000256" key="2">
    <source>
        <dbReference type="ARBA" id="ARBA00022692"/>
    </source>
</evidence>
<feature type="domain" description="ABC-2 type transporter transmembrane" evidence="7">
    <location>
        <begin position="68"/>
        <end position="344"/>
    </location>
</feature>
<evidence type="ECO:0000256" key="4">
    <source>
        <dbReference type="ARBA" id="ARBA00023136"/>
    </source>
</evidence>
<dbReference type="KEGG" id="hrr:HZS55_16875"/>
<feature type="transmembrane region" description="Helical" evidence="6">
    <location>
        <begin position="261"/>
        <end position="286"/>
    </location>
</feature>
<evidence type="ECO:0000259" key="7">
    <source>
        <dbReference type="Pfam" id="PF12698"/>
    </source>
</evidence>
<feature type="region of interest" description="Disordered" evidence="5">
    <location>
        <begin position="1"/>
        <end position="39"/>
    </location>
</feature>